<keyword evidence="3" id="KW-1185">Reference proteome</keyword>
<evidence type="ECO:0000256" key="1">
    <source>
        <dbReference type="SAM" id="MobiDB-lite"/>
    </source>
</evidence>
<dbReference type="Proteomes" id="UP000515947">
    <property type="component" value="Chromosome"/>
</dbReference>
<dbReference type="EMBL" id="CP060713">
    <property type="protein sequence ID" value="QNN53562.1"/>
    <property type="molecule type" value="Genomic_DNA"/>
</dbReference>
<sequence length="464" mass="51601">MGYLREREEQGQKWPKMESYPTFADDQAGRAYQIVERTSSLAPAAYTKVFGPPGGYKTQVEYEAIPELVELIEFVREHDALVDFLVPPRLRDVLAEHALAMGVVDLPLEMVERHLHVRGWETDPDFLLATFEELASWWLNDELPVELVVPVMGVDFDLERVQFSDGCRIDRLSSDEHLARWPENVREEKRLLAMATHAFTVPGWILANDEAMRWFWPVEPPSEVEQVERFFEALATVSDAPSGYMQIVCRPVGWSPGYRGPLPRLLTGPLVLDRSSTRLDPGHEPLDAIAGDRLTELLLAYDALHEGGSVALAAERLLSAERRNSEADRVVDLCIGLEALLSDPNGETTYKIKMRTAAMLSLAGVHEPARYISAMSRVYAHRSAIVHGRKPERTRTVVLGEEEVPTEQVARAVLRSVLQIRIANPALTPERIDVDLIGAALNAAAKRVGVMGATGSASLASVDT</sequence>
<organism evidence="2 3">
    <name type="scientific">Nocardioides mesophilus</name>
    <dbReference type="NCBI Taxonomy" id="433659"/>
    <lineage>
        <taxon>Bacteria</taxon>
        <taxon>Bacillati</taxon>
        <taxon>Actinomycetota</taxon>
        <taxon>Actinomycetes</taxon>
        <taxon>Propionibacteriales</taxon>
        <taxon>Nocardioidaceae</taxon>
        <taxon>Nocardioides</taxon>
    </lineage>
</organism>
<protein>
    <submittedName>
        <fullName evidence="2">Uncharacterized protein</fullName>
    </submittedName>
</protein>
<dbReference type="AlphaFoldDB" id="A0A7G9RD87"/>
<dbReference type="KEGG" id="nmes:H9L09_03805"/>
<feature type="region of interest" description="Disordered" evidence="1">
    <location>
        <begin position="1"/>
        <end position="20"/>
    </location>
</feature>
<name>A0A7G9RD87_9ACTN</name>
<reference evidence="2 3" key="1">
    <citation type="submission" date="2020-08" db="EMBL/GenBank/DDBJ databases">
        <title>Genome sequence of Nocardioides mesophilus KACC 16243T.</title>
        <authorList>
            <person name="Hyun D.-W."/>
            <person name="Bae J.-W."/>
        </authorList>
    </citation>
    <scope>NUCLEOTIDE SEQUENCE [LARGE SCALE GENOMIC DNA]</scope>
    <source>
        <strain evidence="2 3">KACC 16243</strain>
    </source>
</reference>
<feature type="compositionally biased region" description="Basic and acidic residues" evidence="1">
    <location>
        <begin position="1"/>
        <end position="11"/>
    </location>
</feature>
<evidence type="ECO:0000313" key="3">
    <source>
        <dbReference type="Proteomes" id="UP000515947"/>
    </source>
</evidence>
<gene>
    <name evidence="2" type="ORF">H9L09_03805</name>
</gene>
<proteinExistence type="predicted"/>
<dbReference type="RefSeq" id="WP_187579404.1">
    <property type="nucleotide sequence ID" value="NZ_CP060713.1"/>
</dbReference>
<evidence type="ECO:0000313" key="2">
    <source>
        <dbReference type="EMBL" id="QNN53562.1"/>
    </source>
</evidence>
<accession>A0A7G9RD87</accession>